<dbReference type="Proteomes" id="UP000032303">
    <property type="component" value="Chromosome 1"/>
</dbReference>
<dbReference type="Pfam" id="PF03466">
    <property type="entry name" value="LysR_substrate"/>
    <property type="match status" value="1"/>
</dbReference>
<evidence type="ECO:0000259" key="5">
    <source>
        <dbReference type="PROSITE" id="PS50931"/>
    </source>
</evidence>
<dbReference type="HOGENOM" id="CLU_039613_4_1_6"/>
<accession>A0A0C5WJB7</accession>
<dbReference type="PANTHER" id="PTHR30126">
    <property type="entry name" value="HTH-TYPE TRANSCRIPTIONAL REGULATOR"/>
    <property type="match status" value="1"/>
</dbReference>
<evidence type="ECO:0000256" key="4">
    <source>
        <dbReference type="ARBA" id="ARBA00023163"/>
    </source>
</evidence>
<dbReference type="InterPro" id="IPR036390">
    <property type="entry name" value="WH_DNA-bd_sf"/>
</dbReference>
<dbReference type="STRING" id="658445.H744_1c1248"/>
<evidence type="ECO:0000313" key="6">
    <source>
        <dbReference type="EMBL" id="AJR06272.1"/>
    </source>
</evidence>
<name>A0A0C5WJB7_9GAMM</name>
<dbReference type="InterPro" id="IPR036388">
    <property type="entry name" value="WH-like_DNA-bd_sf"/>
</dbReference>
<keyword evidence="3" id="KW-0238">DNA-binding</keyword>
<reference evidence="6 7" key="1">
    <citation type="submission" date="2013-05" db="EMBL/GenBank/DDBJ databases">
        <title>Complete genome sequence of the lipase-producing bacterium Photobacterium gaetbulicola Gung47.</title>
        <authorList>
            <person name="Kim Y.-O."/>
        </authorList>
    </citation>
    <scope>NUCLEOTIDE SEQUENCE [LARGE SCALE GENOMIC DNA]</scope>
    <source>
        <strain evidence="6 7">Gung47</strain>
    </source>
</reference>
<dbReference type="SUPFAM" id="SSF53850">
    <property type="entry name" value="Periplasmic binding protein-like II"/>
    <property type="match status" value="1"/>
</dbReference>
<evidence type="ECO:0000256" key="2">
    <source>
        <dbReference type="ARBA" id="ARBA00023015"/>
    </source>
</evidence>
<dbReference type="SUPFAM" id="SSF46785">
    <property type="entry name" value="Winged helix' DNA-binding domain"/>
    <property type="match status" value="1"/>
</dbReference>
<evidence type="ECO:0000256" key="3">
    <source>
        <dbReference type="ARBA" id="ARBA00023125"/>
    </source>
</evidence>
<dbReference type="PROSITE" id="PS50931">
    <property type="entry name" value="HTH_LYSR"/>
    <property type="match status" value="1"/>
</dbReference>
<feature type="domain" description="HTH lysR-type" evidence="5">
    <location>
        <begin position="1"/>
        <end position="58"/>
    </location>
</feature>
<dbReference type="GO" id="GO:0000976">
    <property type="term" value="F:transcription cis-regulatory region binding"/>
    <property type="evidence" value="ECO:0007669"/>
    <property type="project" value="TreeGrafter"/>
</dbReference>
<dbReference type="Pfam" id="PF00126">
    <property type="entry name" value="HTH_1"/>
    <property type="match status" value="1"/>
</dbReference>
<dbReference type="InterPro" id="IPR000847">
    <property type="entry name" value="LysR_HTH_N"/>
</dbReference>
<dbReference type="InterPro" id="IPR005119">
    <property type="entry name" value="LysR_subst-bd"/>
</dbReference>
<dbReference type="PANTHER" id="PTHR30126:SF2">
    <property type="entry name" value="HTH-TYPE TRANSCRIPTIONAL REGULATOR YJIE"/>
    <property type="match status" value="1"/>
</dbReference>
<evidence type="ECO:0000256" key="1">
    <source>
        <dbReference type="ARBA" id="ARBA00009437"/>
    </source>
</evidence>
<dbReference type="EMBL" id="CP005973">
    <property type="protein sequence ID" value="AJR06272.1"/>
    <property type="molecule type" value="Genomic_DNA"/>
</dbReference>
<dbReference type="OrthoDB" id="6971749at2"/>
<dbReference type="PATRIC" id="fig|658445.3.peg.1351"/>
<comment type="similarity">
    <text evidence="1">Belongs to the LysR transcriptional regulatory family.</text>
</comment>
<keyword evidence="7" id="KW-1185">Reference proteome</keyword>
<sequence>MDFKWLDDFMSLRELGNFGAAAKARHVTQSAFSRRIQALELWVGTPLFDRTSYPITLTEHGEKFVPYVENLLEQIKVTKEDFAQVSLKTDNTVRIVSLHSFAVNLLPNLFRQGSGQFKTLNLAINPSVQGIDNHFQALIDGSSDILFAYNTQGMRPSFLIEDKVEKLLVSQEEIIPVISPRLLEQHASGEDYPYLAYSEHTFLHNVVAPLVDKSRCPLNQVFETTLTESLIKMAVNGYGVAWAPRHAIDAELSAGLLVRAFPEMTELLIILDIVCYRAKEANRQSVSQFWRGLSEVVESSFYGEKYH</sequence>
<organism evidence="6 7">
    <name type="scientific">Photobacterium gaetbulicola Gung47</name>
    <dbReference type="NCBI Taxonomy" id="658445"/>
    <lineage>
        <taxon>Bacteria</taxon>
        <taxon>Pseudomonadati</taxon>
        <taxon>Pseudomonadota</taxon>
        <taxon>Gammaproteobacteria</taxon>
        <taxon>Vibrionales</taxon>
        <taxon>Vibrionaceae</taxon>
        <taxon>Photobacterium</taxon>
    </lineage>
</organism>
<dbReference type="Gene3D" id="3.40.190.10">
    <property type="entry name" value="Periplasmic binding protein-like II"/>
    <property type="match status" value="1"/>
</dbReference>
<gene>
    <name evidence="6" type="ORF">H744_1c1248</name>
</gene>
<keyword evidence="4" id="KW-0804">Transcription</keyword>
<evidence type="ECO:0000313" key="7">
    <source>
        <dbReference type="Proteomes" id="UP000032303"/>
    </source>
</evidence>
<dbReference type="GO" id="GO:0003700">
    <property type="term" value="F:DNA-binding transcription factor activity"/>
    <property type="evidence" value="ECO:0007669"/>
    <property type="project" value="InterPro"/>
</dbReference>
<dbReference type="KEGG" id="pgb:H744_1c1248"/>
<keyword evidence="2" id="KW-0805">Transcription regulation</keyword>
<dbReference type="PRINTS" id="PR00039">
    <property type="entry name" value="HTHLYSR"/>
</dbReference>
<dbReference type="Gene3D" id="1.10.10.10">
    <property type="entry name" value="Winged helix-like DNA-binding domain superfamily/Winged helix DNA-binding domain"/>
    <property type="match status" value="1"/>
</dbReference>
<protein>
    <submittedName>
        <fullName evidence="6">Transcriptional regulator</fullName>
    </submittedName>
</protein>
<dbReference type="AlphaFoldDB" id="A0A0C5WJB7"/>
<proteinExistence type="inferred from homology"/>